<feature type="compositionally biased region" description="Basic and acidic residues" evidence="6">
    <location>
        <begin position="1193"/>
        <end position="1210"/>
    </location>
</feature>
<sequence>MVAQTRTANTTQKKLAFNEKLVGKNLGTDALLKKLKSLHTELAELDQENIDVNSLSSVRTQLISTSLLLHKERGVKAYVACCLADILRLYAPDAPYTQTELRDIFQFFFRQLSTGLKGTESTYYNEYFHLLESLSTVKSVVLVCDLPNSEELMMEVFRDFFALVRRELAKKIELFIADILIALIDECQSLPSEVLETIMAQFMDKNARMDQPAYRLAVQICNATSDKLQRHVCQYFTDVIVTNSRDLESDGDFEEIRSAHDLVKQLARSCPSLLHSVIPQLEEELRVEEVQVRLIVTQTLGEMFGDKGGADLIRKYPSTWNVWLMRKGDKAASVRLKLVESAKGLLLNLPEHRETIEDTMQRKLLDPDDKVRAAVCRVYSQLDYETALHHVSEGQLRAVAGRGMDKKHAVRVEALNAVGKLYSLAYPEIENGDPSAIGHFSWIPNEILHIANMTPDTKIAVEQVIADYVFPLPSLLNAASASTSKNAEVDDVAWTERLLNTLRYLDDTAIIAVLSMSGIKSSRPTPYEHFLLACTQNNGGVIDDNEEAVKQRLSNVIRHLSRQFPDPHKAAEDLRAFADANENRLYKLLKVCLDLQSDLKSIVKASNEFLRRVEQSHNSFLSTMSIFLRRCTLRIINQSSISSLLKRLQKPSSSANASLTTQHVRQLLTYISKHCPALYKAHVSELTKAIADEKNPVLVEVGMQALAAVVRTDESLAAFDKRTMDRVTKYALGENAGVAKFASRLLVSLKGCDEQCIEIIESIAEKLPHAEPDILVAHTAVLAQVARFRVNVFEHKSDTIMAFLVKKLLMAPSKDPEDMDIDDDWVEDDDMPLFLRARILALKVCRNRCLSHALSVNETDIAAPALKMFTTLLEHFGAFSADAPDSSSVKSRIRLQAAISLLHLSTVEAHASVINTNFLWLAIIVQDPCYHVRMIFLTKLISLLSPRKLPPRFNTIPFLTVHDPEADVRNRATAYISFLNRTISPAARVEHLEVIFIRLLHLLAHHPDFSTAHENMQDMAKYVEFYLDQVACSENISLLYHLAMKAKTVRDAESHTYSENLYAMSELAQELIKARAHNRSWTLQSYPGKVKLPSDIFRSLPNPEAAATILKTVYLPRETVEWLTEAGKSQKATAAAVSKEKRREARETRERRSPQGAKRKASRLRVNGAQKRAKKSARWHSDQSETEESPSEPEDHSESEVQSKVSERHTSPKTSTPELSEDGGHESEREEAPKSRRTGRKAGTKAKAKISKQIRKGASTVRKP</sequence>
<feature type="region of interest" description="Disordered" evidence="6">
    <location>
        <begin position="1125"/>
        <end position="1264"/>
    </location>
</feature>
<feature type="compositionally biased region" description="Basic and acidic residues" evidence="6">
    <location>
        <begin position="1222"/>
        <end position="1234"/>
    </location>
</feature>
<accession>A0A0C3EMM4</accession>
<dbReference type="InParanoid" id="A0A0C3EMM4"/>
<feature type="compositionally biased region" description="Basic residues" evidence="6">
    <location>
        <begin position="1235"/>
        <end position="1255"/>
    </location>
</feature>
<reference evidence="8" key="2">
    <citation type="submission" date="2015-01" db="EMBL/GenBank/DDBJ databases">
        <title>Evolutionary Origins and Diversification of the Mycorrhizal Mutualists.</title>
        <authorList>
            <consortium name="DOE Joint Genome Institute"/>
            <consortium name="Mycorrhizal Genomics Consortium"/>
            <person name="Kohler A."/>
            <person name="Kuo A."/>
            <person name="Nagy L.G."/>
            <person name="Floudas D."/>
            <person name="Copeland A."/>
            <person name="Barry K.W."/>
            <person name="Cichocki N."/>
            <person name="Veneault-Fourrey C."/>
            <person name="LaButti K."/>
            <person name="Lindquist E.A."/>
            <person name="Lipzen A."/>
            <person name="Lundell T."/>
            <person name="Morin E."/>
            <person name="Murat C."/>
            <person name="Riley R."/>
            <person name="Ohm R."/>
            <person name="Sun H."/>
            <person name="Tunlid A."/>
            <person name="Henrissat B."/>
            <person name="Grigoriev I.V."/>
            <person name="Hibbett D.S."/>
            <person name="Martin F."/>
        </authorList>
    </citation>
    <scope>NUCLEOTIDE SEQUENCE [LARGE SCALE GENOMIC DNA]</scope>
    <source>
        <strain evidence="8">Foug A</strain>
    </source>
</reference>
<dbReference type="CDD" id="cd19953">
    <property type="entry name" value="PDS5"/>
    <property type="match status" value="1"/>
</dbReference>
<evidence type="ECO:0000256" key="6">
    <source>
        <dbReference type="SAM" id="MobiDB-lite"/>
    </source>
</evidence>
<dbReference type="GO" id="GO:0005634">
    <property type="term" value="C:nucleus"/>
    <property type="evidence" value="ECO:0007669"/>
    <property type="project" value="UniProtKB-SubCell"/>
</dbReference>
<feature type="compositionally biased region" description="Basic and acidic residues" evidence="6">
    <location>
        <begin position="1138"/>
        <end position="1153"/>
    </location>
</feature>
<dbReference type="GO" id="GO:0007064">
    <property type="term" value="P:mitotic sister chromatid cohesion"/>
    <property type="evidence" value="ECO:0007669"/>
    <property type="project" value="InterPro"/>
</dbReference>
<evidence type="ECO:0000256" key="4">
    <source>
        <dbReference type="ARBA" id="ARBA00023242"/>
    </source>
</evidence>
<name>A0A0C3EMM4_9AGAM</name>
<dbReference type="AlphaFoldDB" id="A0A0C3EMM4"/>
<dbReference type="GO" id="GO:0000785">
    <property type="term" value="C:chromatin"/>
    <property type="evidence" value="ECO:0007669"/>
    <property type="project" value="TreeGrafter"/>
</dbReference>
<dbReference type="GO" id="GO:0006281">
    <property type="term" value="P:DNA repair"/>
    <property type="evidence" value="ECO:0007669"/>
    <property type="project" value="TreeGrafter"/>
</dbReference>
<keyword evidence="5" id="KW-0131">Cell cycle</keyword>
<dbReference type="SUPFAM" id="SSF48371">
    <property type="entry name" value="ARM repeat"/>
    <property type="match status" value="2"/>
</dbReference>
<evidence type="ECO:0000313" key="7">
    <source>
        <dbReference type="EMBL" id="KIM69464.1"/>
    </source>
</evidence>
<dbReference type="STRING" id="1036808.A0A0C3EMM4"/>
<dbReference type="PANTHER" id="PTHR12663">
    <property type="entry name" value="ANDROGEN INDUCED INHIBITOR OF PROLIFERATION AS3 / PDS5-RELATED"/>
    <property type="match status" value="1"/>
</dbReference>
<evidence type="ECO:0000256" key="1">
    <source>
        <dbReference type="ARBA" id="ARBA00004123"/>
    </source>
</evidence>
<dbReference type="Gene3D" id="1.25.10.10">
    <property type="entry name" value="Leucine-rich Repeat Variant"/>
    <property type="match status" value="1"/>
</dbReference>
<dbReference type="InterPro" id="IPR039776">
    <property type="entry name" value="Pds5"/>
</dbReference>
<dbReference type="EMBL" id="KN822006">
    <property type="protein sequence ID" value="KIM69464.1"/>
    <property type="molecule type" value="Genomic_DNA"/>
</dbReference>
<keyword evidence="3" id="KW-0498">Mitosis</keyword>
<keyword evidence="4" id="KW-0539">Nucleus</keyword>
<keyword evidence="8" id="KW-1185">Reference proteome</keyword>
<dbReference type="InterPro" id="IPR011989">
    <property type="entry name" value="ARM-like"/>
</dbReference>
<dbReference type="HOGENOM" id="CLU_002562_1_0_1"/>
<evidence type="ECO:0000256" key="5">
    <source>
        <dbReference type="ARBA" id="ARBA00023306"/>
    </source>
</evidence>
<dbReference type="Pfam" id="PF20168">
    <property type="entry name" value="PDS5"/>
    <property type="match status" value="1"/>
</dbReference>
<gene>
    <name evidence="7" type="ORF">SCLCIDRAFT_1207885</name>
</gene>
<dbReference type="OrthoDB" id="200660at2759"/>
<dbReference type="FunCoup" id="A0A0C3EMM4">
    <property type="interactions" value="554"/>
</dbReference>
<dbReference type="InterPro" id="IPR016024">
    <property type="entry name" value="ARM-type_fold"/>
</dbReference>
<dbReference type="Proteomes" id="UP000053989">
    <property type="component" value="Unassembled WGS sequence"/>
</dbReference>
<protein>
    <submittedName>
        <fullName evidence="7">Uncharacterized protein</fullName>
    </submittedName>
</protein>
<dbReference type="GO" id="GO:0051301">
    <property type="term" value="P:cell division"/>
    <property type="evidence" value="ECO:0007669"/>
    <property type="project" value="UniProtKB-KW"/>
</dbReference>
<comment type="subcellular location">
    <subcellularLocation>
        <location evidence="1">Nucleus</location>
    </subcellularLocation>
</comment>
<evidence type="ECO:0000256" key="3">
    <source>
        <dbReference type="ARBA" id="ARBA00022776"/>
    </source>
</evidence>
<evidence type="ECO:0000313" key="8">
    <source>
        <dbReference type="Proteomes" id="UP000053989"/>
    </source>
</evidence>
<evidence type="ECO:0000256" key="2">
    <source>
        <dbReference type="ARBA" id="ARBA00022618"/>
    </source>
</evidence>
<proteinExistence type="predicted"/>
<reference evidence="7 8" key="1">
    <citation type="submission" date="2014-04" db="EMBL/GenBank/DDBJ databases">
        <authorList>
            <consortium name="DOE Joint Genome Institute"/>
            <person name="Kuo A."/>
            <person name="Kohler A."/>
            <person name="Nagy L.G."/>
            <person name="Floudas D."/>
            <person name="Copeland A."/>
            <person name="Barry K.W."/>
            <person name="Cichocki N."/>
            <person name="Veneault-Fourrey C."/>
            <person name="LaButti K."/>
            <person name="Lindquist E.A."/>
            <person name="Lipzen A."/>
            <person name="Lundell T."/>
            <person name="Morin E."/>
            <person name="Murat C."/>
            <person name="Sun H."/>
            <person name="Tunlid A."/>
            <person name="Henrissat B."/>
            <person name="Grigoriev I.V."/>
            <person name="Hibbett D.S."/>
            <person name="Martin F."/>
            <person name="Nordberg H.P."/>
            <person name="Cantor M.N."/>
            <person name="Hua S.X."/>
        </authorList>
    </citation>
    <scope>NUCLEOTIDE SEQUENCE [LARGE SCALE GENOMIC DNA]</scope>
    <source>
        <strain evidence="7 8">Foug A</strain>
    </source>
</reference>
<keyword evidence="2" id="KW-0132">Cell division</keyword>
<organism evidence="7 8">
    <name type="scientific">Scleroderma citrinum Foug A</name>
    <dbReference type="NCBI Taxonomy" id="1036808"/>
    <lineage>
        <taxon>Eukaryota</taxon>
        <taxon>Fungi</taxon>
        <taxon>Dikarya</taxon>
        <taxon>Basidiomycota</taxon>
        <taxon>Agaricomycotina</taxon>
        <taxon>Agaricomycetes</taxon>
        <taxon>Agaricomycetidae</taxon>
        <taxon>Boletales</taxon>
        <taxon>Sclerodermatineae</taxon>
        <taxon>Sclerodermataceae</taxon>
        <taxon>Scleroderma</taxon>
    </lineage>
</organism>
<dbReference type="PANTHER" id="PTHR12663:SF0">
    <property type="entry name" value="PRECOCIOUS DISSOCIATION OF SISTERS 5, ISOFORM A"/>
    <property type="match status" value="1"/>
</dbReference>